<evidence type="ECO:0000256" key="11">
    <source>
        <dbReference type="ARBA" id="ARBA00022990"/>
    </source>
</evidence>
<dbReference type="InterPro" id="IPR011009">
    <property type="entry name" value="Kinase-like_dom_sf"/>
</dbReference>
<evidence type="ECO:0000256" key="1">
    <source>
        <dbReference type="ARBA" id="ARBA00004496"/>
    </source>
</evidence>
<evidence type="ECO:0000256" key="4">
    <source>
        <dbReference type="ARBA" id="ARBA00022490"/>
    </source>
</evidence>
<keyword evidence="9" id="KW-0418">Kinase</keyword>
<keyword evidence="5" id="KW-0723">Serine/threonine-protein kinase</keyword>
<dbReference type="Proteomes" id="UP000749559">
    <property type="component" value="Unassembled WGS sequence"/>
</dbReference>
<gene>
    <name evidence="14" type="ORF">OFUS_LOCUS14543</name>
</gene>
<comment type="similarity">
    <text evidence="2">Belongs to the protein kinase superfamily. STE Ser/Thr protein kinase family. STE20 subfamily.</text>
</comment>
<keyword evidence="15" id="KW-1185">Reference proteome</keyword>
<keyword evidence="10" id="KW-0067">ATP-binding</keyword>
<dbReference type="Gene3D" id="1.10.510.10">
    <property type="entry name" value="Transferase(Phosphotransferase) domain 1"/>
    <property type="match status" value="1"/>
</dbReference>
<dbReference type="InterPro" id="IPR000719">
    <property type="entry name" value="Prot_kinase_dom"/>
</dbReference>
<evidence type="ECO:0000256" key="9">
    <source>
        <dbReference type="ARBA" id="ARBA00022777"/>
    </source>
</evidence>
<evidence type="ECO:0000256" key="3">
    <source>
        <dbReference type="ARBA" id="ARBA00012513"/>
    </source>
</evidence>
<evidence type="ECO:0000256" key="2">
    <source>
        <dbReference type="ARBA" id="ARBA00008874"/>
    </source>
</evidence>
<evidence type="ECO:0000256" key="6">
    <source>
        <dbReference type="ARBA" id="ARBA00022553"/>
    </source>
</evidence>
<dbReference type="EC" id="2.7.11.1" evidence="3"/>
<dbReference type="GO" id="GO:0005737">
    <property type="term" value="C:cytoplasm"/>
    <property type="evidence" value="ECO:0007669"/>
    <property type="project" value="UniProtKB-SubCell"/>
</dbReference>
<dbReference type="Gene3D" id="3.30.200.20">
    <property type="entry name" value="Phosphorylase Kinase, domain 1"/>
    <property type="match status" value="1"/>
</dbReference>
<dbReference type="AlphaFoldDB" id="A0A8J1UEP5"/>
<keyword evidence="6" id="KW-0597">Phosphoprotein</keyword>
<reference evidence="14" key="1">
    <citation type="submission" date="2022-03" db="EMBL/GenBank/DDBJ databases">
        <authorList>
            <person name="Martin C."/>
        </authorList>
    </citation>
    <scope>NUCLEOTIDE SEQUENCE</scope>
</reference>
<keyword evidence="7" id="KW-0808">Transferase</keyword>
<evidence type="ECO:0000256" key="8">
    <source>
        <dbReference type="ARBA" id="ARBA00022741"/>
    </source>
</evidence>
<dbReference type="Pfam" id="PF12202">
    <property type="entry name" value="OSR1_C"/>
    <property type="match status" value="1"/>
</dbReference>
<dbReference type="OrthoDB" id="8693905at2759"/>
<evidence type="ECO:0000313" key="14">
    <source>
        <dbReference type="EMBL" id="CAH1789131.1"/>
    </source>
</evidence>
<dbReference type="SMART" id="SM00220">
    <property type="entry name" value="S_TKc"/>
    <property type="match status" value="1"/>
</dbReference>
<accession>A0A8J1UEP5</accession>
<dbReference type="EMBL" id="CAIIXF020000007">
    <property type="protein sequence ID" value="CAH1789131.1"/>
    <property type="molecule type" value="Genomic_DNA"/>
</dbReference>
<dbReference type="SUPFAM" id="SSF56112">
    <property type="entry name" value="Protein kinase-like (PK-like)"/>
    <property type="match status" value="1"/>
</dbReference>
<comment type="subcellular location">
    <subcellularLocation>
        <location evidence="1">Cytoplasm</location>
    </subcellularLocation>
</comment>
<dbReference type="GO" id="GO:0005524">
    <property type="term" value="F:ATP binding"/>
    <property type="evidence" value="ECO:0007669"/>
    <property type="project" value="UniProtKB-UniRule"/>
</dbReference>
<dbReference type="Gene3D" id="3.10.20.90">
    <property type="entry name" value="Phosphatidylinositol 3-kinase Catalytic Subunit, Chain A, domain 1"/>
    <property type="match status" value="1"/>
</dbReference>
<dbReference type="InterPro" id="IPR024678">
    <property type="entry name" value="Kinase_OSR1/WNK_CCT"/>
</dbReference>
<dbReference type="PROSITE" id="PS00107">
    <property type="entry name" value="PROTEIN_KINASE_ATP"/>
    <property type="match status" value="1"/>
</dbReference>
<keyword evidence="4" id="KW-0963">Cytoplasm</keyword>
<proteinExistence type="inferred from homology"/>
<organism evidence="14 15">
    <name type="scientific">Owenia fusiformis</name>
    <name type="common">Polychaete worm</name>
    <dbReference type="NCBI Taxonomy" id="6347"/>
    <lineage>
        <taxon>Eukaryota</taxon>
        <taxon>Metazoa</taxon>
        <taxon>Spiralia</taxon>
        <taxon>Lophotrochozoa</taxon>
        <taxon>Annelida</taxon>
        <taxon>Polychaeta</taxon>
        <taxon>Sedentaria</taxon>
        <taxon>Canalipalpata</taxon>
        <taxon>Sabellida</taxon>
        <taxon>Oweniida</taxon>
        <taxon>Oweniidae</taxon>
        <taxon>Owenia</taxon>
    </lineage>
</organism>
<dbReference type="PANTHER" id="PTHR48012:SF16">
    <property type="entry name" value="NON-SPECIFIC SERINE_THREONINE PROTEIN KINASE"/>
    <property type="match status" value="1"/>
</dbReference>
<keyword evidence="11" id="KW-0007">Acetylation</keyword>
<evidence type="ECO:0000256" key="10">
    <source>
        <dbReference type="ARBA" id="ARBA00022840"/>
    </source>
</evidence>
<comment type="catalytic activity">
    <reaction evidence="12">
        <text>L-threonyl-[protein] + ATP = O-phospho-L-threonyl-[protein] + ADP + H(+)</text>
        <dbReference type="Rhea" id="RHEA:46608"/>
        <dbReference type="Rhea" id="RHEA-COMP:11060"/>
        <dbReference type="Rhea" id="RHEA-COMP:11605"/>
        <dbReference type="ChEBI" id="CHEBI:15378"/>
        <dbReference type="ChEBI" id="CHEBI:30013"/>
        <dbReference type="ChEBI" id="CHEBI:30616"/>
        <dbReference type="ChEBI" id="CHEBI:61977"/>
        <dbReference type="ChEBI" id="CHEBI:456216"/>
        <dbReference type="EC" id="2.7.11.1"/>
    </reaction>
</comment>
<name>A0A8J1UEP5_OWEFU</name>
<dbReference type="InterPro" id="IPR050629">
    <property type="entry name" value="STE20/SPS1-PAK"/>
</dbReference>
<evidence type="ECO:0000256" key="7">
    <source>
        <dbReference type="ARBA" id="ARBA00022679"/>
    </source>
</evidence>
<dbReference type="InterPro" id="IPR017441">
    <property type="entry name" value="Protein_kinase_ATP_BS"/>
</dbReference>
<keyword evidence="8" id="KW-0547">Nucleotide-binding</keyword>
<comment type="caution">
    <text evidence="14">The sequence shown here is derived from an EMBL/GenBank/DDBJ whole genome shotgun (WGS) entry which is preliminary data.</text>
</comment>
<sequence length="523" mass="57787">MKMASDSWPNNKDDYELGEVIGAGATAVVQVALCKPRNEKVAIKRINLEKCSTTVEELLKEIQAMSQCNHENVVFYHTSFVAKDELWVIMQLCSGGSLLDIIKQRVRSGNYKNGVLDEVTIATILKEVLKALDYFHANGQIHRDIKAGNILLGEDGTVRIADFGVSAWLATGKDLSRDQCRHTFVGTPCWMAPEVMEQVTGYDFKADIWSLGITAIELATGTAPYHKYPPMKVLMLTLQNDPPSLDFGSEDKDQYKNYSKIFRKMISECLRKEPDKRPNSKLLQKHDFFKKAKDKAYLVKMLLNEGTPIKPQKVKRIPGSSGRLHQTADGGWEWSDDEMDPLSEEGRIAALGERSPRVKDLHKLSKEFTAAKETQEAGKSLEPTAVDAPVAKPDPPLPAQPSQPIQIKGADGAQPLADGCELNLVLRLRNEKRELNDIKFDFTQGSDSADSVSRELVEAGLVDGKDTIVVAANLQKIIDDTRIKTISFGLNAGCSNEIPDDKALIGFAQLSINEPATPLTPPT</sequence>
<dbReference type="PANTHER" id="PTHR48012">
    <property type="entry name" value="STERILE20-LIKE KINASE, ISOFORM B-RELATED"/>
    <property type="match status" value="1"/>
</dbReference>
<protein>
    <recommendedName>
        <fullName evidence="3">non-specific serine/threonine protein kinase</fullName>
        <ecNumber evidence="3">2.7.11.1</ecNumber>
    </recommendedName>
</protein>
<evidence type="ECO:0000256" key="12">
    <source>
        <dbReference type="ARBA" id="ARBA00047899"/>
    </source>
</evidence>
<dbReference type="CDD" id="cd06610">
    <property type="entry name" value="STKc_OSR1_SPAK"/>
    <property type="match status" value="1"/>
</dbReference>
<dbReference type="Pfam" id="PF00069">
    <property type="entry name" value="Pkinase"/>
    <property type="match status" value="1"/>
</dbReference>
<dbReference type="FunFam" id="1.10.510.10:FF:000068">
    <property type="entry name" value="STE20/SPS1-related proline-alanine-rich protein kinase"/>
    <property type="match status" value="1"/>
</dbReference>
<dbReference type="FunFam" id="3.30.200.20:FF:000114">
    <property type="entry name" value="serine/threonine-protein kinase OSR1 isoform X1"/>
    <property type="match status" value="1"/>
</dbReference>
<dbReference type="FunFam" id="3.10.20.90:FF:000043">
    <property type="entry name" value="serine/threonine-protein kinase OSR1 isoform X1"/>
    <property type="match status" value="1"/>
</dbReference>
<dbReference type="GO" id="GO:0004674">
    <property type="term" value="F:protein serine/threonine kinase activity"/>
    <property type="evidence" value="ECO:0007669"/>
    <property type="project" value="UniProtKB-KW"/>
</dbReference>
<comment type="catalytic activity">
    <reaction evidence="13">
        <text>L-seryl-[protein] + ATP = O-phospho-L-seryl-[protein] + ADP + H(+)</text>
        <dbReference type="Rhea" id="RHEA:17989"/>
        <dbReference type="Rhea" id="RHEA-COMP:9863"/>
        <dbReference type="Rhea" id="RHEA-COMP:11604"/>
        <dbReference type="ChEBI" id="CHEBI:15378"/>
        <dbReference type="ChEBI" id="CHEBI:29999"/>
        <dbReference type="ChEBI" id="CHEBI:30616"/>
        <dbReference type="ChEBI" id="CHEBI:83421"/>
        <dbReference type="ChEBI" id="CHEBI:456216"/>
        <dbReference type="EC" id="2.7.11.1"/>
    </reaction>
</comment>
<evidence type="ECO:0000256" key="13">
    <source>
        <dbReference type="ARBA" id="ARBA00048679"/>
    </source>
</evidence>
<evidence type="ECO:0000313" key="15">
    <source>
        <dbReference type="Proteomes" id="UP000749559"/>
    </source>
</evidence>
<evidence type="ECO:0000256" key="5">
    <source>
        <dbReference type="ARBA" id="ARBA00022527"/>
    </source>
</evidence>
<dbReference type="PROSITE" id="PS50011">
    <property type="entry name" value="PROTEIN_KINASE_DOM"/>
    <property type="match status" value="1"/>
</dbReference>